<accession>A0ABR3L753</accession>
<dbReference type="PROSITE" id="PS00652">
    <property type="entry name" value="TNFR_NGFR_1"/>
    <property type="match status" value="1"/>
</dbReference>
<keyword evidence="3" id="KW-0472">Membrane</keyword>
<feature type="disulfide bond" evidence="1">
    <location>
        <begin position="70"/>
        <end position="88"/>
    </location>
</feature>
<comment type="caution">
    <text evidence="5">The sequence shown here is derived from an EMBL/GenBank/DDBJ whole genome shotgun (WGS) entry which is preliminary data.</text>
</comment>
<feature type="region of interest" description="Disordered" evidence="2">
    <location>
        <begin position="313"/>
        <end position="347"/>
    </location>
</feature>
<evidence type="ECO:0000256" key="2">
    <source>
        <dbReference type="SAM" id="MobiDB-lite"/>
    </source>
</evidence>
<dbReference type="EMBL" id="JAYMGO010000024">
    <property type="protein sequence ID" value="KAL1248717.1"/>
    <property type="molecule type" value="Genomic_DNA"/>
</dbReference>
<feature type="disulfide bond" evidence="1">
    <location>
        <begin position="67"/>
        <end position="80"/>
    </location>
</feature>
<sequence>MGGACEKLSSFHMTVVQWKHRESCSRGVASWIFQGWITHYFVLALCMQAGQAISCQEDEYEHNERCCRKCEPGKYVFAHCDGSSNTNCRECGREEYQPYSNSDTKCIPQKFCDEGKGFNRTRPPNPTAAEPCQCKQGFHCSLINCEYCEAIKKCPAGEGVVMGKTGRATCEPCQYGHFSDSTSIEACKKWTDCKADGKTEKQPGSLKTDAVCGVPSPGMTPWVVVAILSVIIVVSLVVLFLFCCKDKLNFLSVNLRTCVQNLKGSRNQQETVTSYHGGNANPQTLPLICQERTPPESLITCPSTHLTILDETSTCTDQEQDQDRAETSSGSSSEDSRGGPASPLSGSSCSCVLSMKEPMEVGENEDCSQLVATGLATCCSCRTADDIGANVEVVGLKEPLLCESCTSDVLPNCDYVDLQRSQELYLDYSSPAGKEAMSEMRGVYGDRGAVEGLYRQNEPCCCSIDSTTVPPLPSVSANDQGLSLIHSDDHKLSVPDVDFQNQCSESAPTSGQVTGNNNTTFISSGQVMNFSGEVIVVYVSQTSLGSSGGTDEPFSCPVQEESNDDSFQSEPKSNITTTTPQAKSRNGHLEKHLPVQEMTNDWSWQK</sequence>
<feature type="region of interest" description="Disordered" evidence="2">
    <location>
        <begin position="547"/>
        <end position="606"/>
    </location>
</feature>
<reference evidence="5 6" key="1">
    <citation type="submission" date="2023-09" db="EMBL/GenBank/DDBJ databases">
        <authorList>
            <person name="Wang M."/>
        </authorList>
    </citation>
    <scope>NUCLEOTIDE SEQUENCE [LARGE SCALE GENOMIC DNA]</scope>
    <source>
        <strain evidence="5">GT-2023</strain>
        <tissue evidence="5">Liver</tissue>
    </source>
</reference>
<keyword evidence="1" id="KW-1015">Disulfide bond</keyword>
<dbReference type="Gene3D" id="2.10.50.10">
    <property type="entry name" value="Tumor Necrosis Factor Receptor, subunit A, domain 2"/>
    <property type="match status" value="2"/>
</dbReference>
<comment type="caution">
    <text evidence="1">Lacks conserved residue(s) required for the propagation of feature annotation.</text>
</comment>
<keyword evidence="3" id="KW-1133">Transmembrane helix</keyword>
<dbReference type="Proteomes" id="UP001558613">
    <property type="component" value="Unassembled WGS sequence"/>
</dbReference>
<feature type="domain" description="TNFR-Cys" evidence="4">
    <location>
        <begin position="54"/>
        <end position="88"/>
    </location>
</feature>
<feature type="repeat" description="TNFR-Cys" evidence="1">
    <location>
        <begin position="54"/>
        <end position="88"/>
    </location>
</feature>
<dbReference type="SMART" id="SM00208">
    <property type="entry name" value="TNFR"/>
    <property type="match status" value="3"/>
</dbReference>
<keyword evidence="3" id="KW-0812">Transmembrane</keyword>
<evidence type="ECO:0000256" key="3">
    <source>
        <dbReference type="SAM" id="Phobius"/>
    </source>
</evidence>
<evidence type="ECO:0000256" key="1">
    <source>
        <dbReference type="PROSITE-ProRule" id="PRU00206"/>
    </source>
</evidence>
<feature type="compositionally biased region" description="Polar residues" evidence="2">
    <location>
        <begin position="597"/>
        <end position="606"/>
    </location>
</feature>
<dbReference type="PANTHER" id="PTHR47134:SF1">
    <property type="entry name" value="TUMOR NECROSIS FACTOR RECEPTOR SUPERFAMILY MEMBER 11A"/>
    <property type="match status" value="1"/>
</dbReference>
<dbReference type="CDD" id="cd15836">
    <property type="entry name" value="TNFRSF11A_teleost"/>
    <property type="match status" value="1"/>
</dbReference>
<name>A0ABR3L753_9TELE</name>
<dbReference type="InterPro" id="IPR001368">
    <property type="entry name" value="TNFR/NGFR_Cys_rich_reg"/>
</dbReference>
<dbReference type="SUPFAM" id="SSF57586">
    <property type="entry name" value="TNF receptor-like"/>
    <property type="match status" value="2"/>
</dbReference>
<dbReference type="PROSITE" id="PS50050">
    <property type="entry name" value="TNFR_NGFR_2"/>
    <property type="match status" value="1"/>
</dbReference>
<evidence type="ECO:0000259" key="4">
    <source>
        <dbReference type="PROSITE" id="PS50050"/>
    </source>
</evidence>
<feature type="compositionally biased region" description="Polar residues" evidence="2">
    <location>
        <begin position="565"/>
        <end position="584"/>
    </location>
</feature>
<proteinExistence type="predicted"/>
<dbReference type="PANTHER" id="PTHR47134">
    <property type="entry name" value="TUMOR NECROSIS FACTOR RECEPTOR SUPERFAMILY MEMBER 11A"/>
    <property type="match status" value="1"/>
</dbReference>
<keyword evidence="6" id="KW-1185">Reference proteome</keyword>
<dbReference type="InterPro" id="IPR053075">
    <property type="entry name" value="TNFRSF11A"/>
</dbReference>
<protein>
    <recommendedName>
        <fullName evidence="4">TNFR-Cys domain-containing protein</fullName>
    </recommendedName>
</protein>
<evidence type="ECO:0000313" key="6">
    <source>
        <dbReference type="Proteomes" id="UP001558613"/>
    </source>
</evidence>
<organism evidence="5 6">
    <name type="scientific">Cirrhinus molitorella</name>
    <name type="common">mud carp</name>
    <dbReference type="NCBI Taxonomy" id="172907"/>
    <lineage>
        <taxon>Eukaryota</taxon>
        <taxon>Metazoa</taxon>
        <taxon>Chordata</taxon>
        <taxon>Craniata</taxon>
        <taxon>Vertebrata</taxon>
        <taxon>Euteleostomi</taxon>
        <taxon>Actinopterygii</taxon>
        <taxon>Neopterygii</taxon>
        <taxon>Teleostei</taxon>
        <taxon>Ostariophysi</taxon>
        <taxon>Cypriniformes</taxon>
        <taxon>Cyprinidae</taxon>
        <taxon>Labeoninae</taxon>
        <taxon>Labeonini</taxon>
        <taxon>Cirrhinus</taxon>
    </lineage>
</organism>
<gene>
    <name evidence="5" type="ORF">QQF64_022035</name>
</gene>
<feature type="transmembrane region" description="Helical" evidence="3">
    <location>
        <begin position="222"/>
        <end position="242"/>
    </location>
</feature>
<evidence type="ECO:0000313" key="5">
    <source>
        <dbReference type="EMBL" id="KAL1248717.1"/>
    </source>
</evidence>